<gene>
    <name evidence="2" type="ORF">ACFOZY_08415</name>
</gene>
<dbReference type="RefSeq" id="WP_378154293.1">
    <property type="nucleotide sequence ID" value="NZ_JBHSEC010000014.1"/>
</dbReference>
<dbReference type="Proteomes" id="UP001595817">
    <property type="component" value="Unassembled WGS sequence"/>
</dbReference>
<protein>
    <submittedName>
        <fullName evidence="2">Uncharacterized protein</fullName>
    </submittedName>
</protein>
<comment type="caution">
    <text evidence="2">The sequence shown here is derived from an EMBL/GenBank/DDBJ whole genome shotgun (WGS) entry which is preliminary data.</text>
</comment>
<feature type="region of interest" description="Disordered" evidence="1">
    <location>
        <begin position="1"/>
        <end position="40"/>
    </location>
</feature>
<dbReference type="EMBL" id="JBHSEC010000014">
    <property type="protein sequence ID" value="MFC4410446.1"/>
    <property type="molecule type" value="Genomic_DNA"/>
</dbReference>
<evidence type="ECO:0000313" key="3">
    <source>
        <dbReference type="Proteomes" id="UP001595817"/>
    </source>
</evidence>
<accession>A0ABV8X3E3</accession>
<evidence type="ECO:0000256" key="1">
    <source>
        <dbReference type="SAM" id="MobiDB-lite"/>
    </source>
</evidence>
<reference evidence="3" key="1">
    <citation type="journal article" date="2019" name="Int. J. Syst. Evol. Microbiol.">
        <title>The Global Catalogue of Microorganisms (GCM) 10K type strain sequencing project: providing services to taxonomists for standard genome sequencing and annotation.</title>
        <authorList>
            <consortium name="The Broad Institute Genomics Platform"/>
            <consortium name="The Broad Institute Genome Sequencing Center for Infectious Disease"/>
            <person name="Wu L."/>
            <person name="Ma J."/>
        </authorList>
    </citation>
    <scope>NUCLEOTIDE SEQUENCE [LARGE SCALE GENOMIC DNA]</scope>
    <source>
        <strain evidence="3">CCUG 59778</strain>
    </source>
</reference>
<organism evidence="2 3">
    <name type="scientific">Chungangia koreensis</name>
    <dbReference type="NCBI Taxonomy" id="752657"/>
    <lineage>
        <taxon>Bacteria</taxon>
        <taxon>Bacillati</taxon>
        <taxon>Bacillota</taxon>
        <taxon>Bacilli</taxon>
        <taxon>Lactobacillales</taxon>
        <taxon>Chungangia</taxon>
    </lineage>
</organism>
<name>A0ABV8X3E3_9LACT</name>
<evidence type="ECO:0000313" key="2">
    <source>
        <dbReference type="EMBL" id="MFC4410446.1"/>
    </source>
</evidence>
<feature type="compositionally biased region" description="Basic residues" evidence="1">
    <location>
        <begin position="1"/>
        <end position="11"/>
    </location>
</feature>
<keyword evidence="3" id="KW-1185">Reference proteome</keyword>
<proteinExistence type="predicted"/>
<sequence length="40" mass="4518">MRRIVRQRIHDRHPVGPGLARARGKRPPGAIAPGEIFYTN</sequence>